<protein>
    <recommendedName>
        <fullName evidence="10">NACHT domain-containing protein</fullName>
    </recommendedName>
</protein>
<comment type="subcellular location">
    <subcellularLocation>
        <location evidence="1">Nucleus</location>
    </subcellularLocation>
</comment>
<proteinExistence type="predicted"/>
<dbReference type="GeneID" id="96084955"/>
<feature type="domain" description="DUF7708" evidence="6">
    <location>
        <begin position="4"/>
        <end position="134"/>
    </location>
</feature>
<keyword evidence="9" id="KW-1185">Reference proteome</keyword>
<dbReference type="Gene3D" id="3.40.50.300">
    <property type="entry name" value="P-loop containing nucleotide triphosphate hydrolases"/>
    <property type="match status" value="1"/>
</dbReference>
<keyword evidence="3" id="KW-0539">Nucleus</keyword>
<keyword evidence="2" id="KW-0677">Repeat</keyword>
<dbReference type="InterPro" id="IPR027417">
    <property type="entry name" value="P-loop_NTPase"/>
</dbReference>
<dbReference type="InterPro" id="IPR054471">
    <property type="entry name" value="GPIID_WHD"/>
</dbReference>
<evidence type="ECO:0000313" key="8">
    <source>
        <dbReference type="EMBL" id="KAL1798027.1"/>
    </source>
</evidence>
<dbReference type="Pfam" id="PF16987">
    <property type="entry name" value="KIX_2"/>
    <property type="match status" value="1"/>
</dbReference>
<dbReference type="Proteomes" id="UP001578633">
    <property type="component" value="Chromosome 3"/>
</dbReference>
<accession>A0ABR3UP42</accession>
<dbReference type="InterPro" id="IPR056884">
    <property type="entry name" value="NPHP3-like_N"/>
</dbReference>
<evidence type="ECO:0000259" key="5">
    <source>
        <dbReference type="Pfam" id="PF22939"/>
    </source>
</evidence>
<dbReference type="InterPro" id="IPR056125">
    <property type="entry name" value="DUF7708"/>
</dbReference>
<reference evidence="8 9" key="1">
    <citation type="submission" date="2024-09" db="EMBL/GenBank/DDBJ databases">
        <title>T2T genomes of carrot and Alternaria dauci and their utility for understanding host-pathogen interaction during carrot leaf blight disease.</title>
        <authorList>
            <person name="Liu W."/>
            <person name="Xu S."/>
            <person name="Ou C."/>
            <person name="Liu X."/>
            <person name="Zhuang F."/>
            <person name="Deng X.W."/>
        </authorList>
    </citation>
    <scope>NUCLEOTIDE SEQUENCE [LARGE SCALE GENOMIC DNA]</scope>
    <source>
        <strain evidence="8 9">A2016</strain>
    </source>
</reference>
<name>A0ABR3UP42_9PLEO</name>
<dbReference type="Pfam" id="PF22939">
    <property type="entry name" value="WHD_GPIID"/>
    <property type="match status" value="1"/>
</dbReference>
<dbReference type="SUPFAM" id="SSF52540">
    <property type="entry name" value="P-loop containing nucleoside triphosphate hydrolases"/>
    <property type="match status" value="1"/>
</dbReference>
<sequence length="842" mass="95777">MKRLEPFLNGLEAYSKVIEVLCNGTPFLSWIWLATDHIGAFEKLLAAYSQIAAMLPRFDRLATALQDKPDFQQALAVVYSDILTFHEHAYKLFRRNGWICFFKSSWGQFGSRFNCILDSLAKHATLIDQEANAYLVSETMQWRREALQSVAKTEKDRHQRMRQWLQNGRGGPILWLKGKPGSGKSTLCAKIVHFLRAPRQSTVLFCFYSYIVSSTYPDPVVFILATLVSQILRQRNDLATYVYEEFVAESRPLSIQNLQELLSNLLPQLVMPRILIDGIDECIRYDMHGKPSDLTPVKDALASILQLESPTQACAPMKILIVSRDILEVVGKLSKRPTVALDQESDALTADITRFATKSLETIRERFENLDGVDDVLQEVKKNVVSRSQGMFLWVRLVLAQLEIDAYNLDDLENAVANMPHSLHDFYARIVHRIMLYSPQSRERTISILKWMLCSRRPLRVTELQDAIVFASGNVSLSERSKLPGSIVDLCKPLIQTDDNGQISFVHFTVQEYLTKSGFISLRDAESCATITCLNYLTFSLGLSSSNIPAVQKAVDVGKCLYTLQPYTHEHWLDHLLAFATEVSQERDQLLETYLASFFFIYSNQYTQCLDPADDIQPDIVAAQTLEPRLKYLERYRNYHKLLCVYVNYRHARKLHFEQPADYNKPPDPTPLSVVQLEYATQVDYLLSAAAVPGLTPEQLTTFKSCNRPYAFVCRFPGCLDLLSPIETGRTAATVDHFIQYYRLQQQNGKSPDGWQQGTSPEERGQLASAIYNMYHQSAPGRKEGDHINIAISYESAVFLSSKSKNTYLDEIQQTMYLQQRALQRAHQSTDIAARSTGKHAS</sequence>
<dbReference type="PANTHER" id="PTHR10039:SF14">
    <property type="entry name" value="NACHT DOMAIN-CONTAINING PROTEIN"/>
    <property type="match status" value="1"/>
</dbReference>
<comment type="caution">
    <text evidence="8">The sequence shown here is derived from an EMBL/GenBank/DDBJ whole genome shotgun (WGS) entry which is preliminary data.</text>
</comment>
<dbReference type="EMBL" id="JBHGVX010000003">
    <property type="protein sequence ID" value="KAL1798027.1"/>
    <property type="molecule type" value="Genomic_DNA"/>
</dbReference>
<evidence type="ECO:0000256" key="3">
    <source>
        <dbReference type="ARBA" id="ARBA00023242"/>
    </source>
</evidence>
<feature type="domain" description="Mediator complex subunit 15 KIX" evidence="4">
    <location>
        <begin position="754"/>
        <end position="828"/>
    </location>
</feature>
<dbReference type="RefSeq" id="XP_069308611.1">
    <property type="nucleotide sequence ID" value="XM_069450859.1"/>
</dbReference>
<organism evidence="8 9">
    <name type="scientific">Alternaria dauci</name>
    <dbReference type="NCBI Taxonomy" id="48095"/>
    <lineage>
        <taxon>Eukaryota</taxon>
        <taxon>Fungi</taxon>
        <taxon>Dikarya</taxon>
        <taxon>Ascomycota</taxon>
        <taxon>Pezizomycotina</taxon>
        <taxon>Dothideomycetes</taxon>
        <taxon>Pleosporomycetidae</taxon>
        <taxon>Pleosporales</taxon>
        <taxon>Pleosporineae</taxon>
        <taxon>Pleosporaceae</taxon>
        <taxon>Alternaria</taxon>
        <taxon>Alternaria sect. Porri</taxon>
    </lineage>
</organism>
<feature type="domain" description="GPI inositol-deacylase winged helix" evidence="5">
    <location>
        <begin position="438"/>
        <end position="518"/>
    </location>
</feature>
<dbReference type="InterPro" id="IPR036546">
    <property type="entry name" value="MED15_KIX"/>
</dbReference>
<gene>
    <name evidence="8" type="ORF">ACET3X_004633</name>
</gene>
<evidence type="ECO:0000256" key="2">
    <source>
        <dbReference type="ARBA" id="ARBA00022737"/>
    </source>
</evidence>
<dbReference type="PANTHER" id="PTHR10039">
    <property type="entry name" value="AMELOGENIN"/>
    <property type="match status" value="1"/>
</dbReference>
<evidence type="ECO:0000256" key="1">
    <source>
        <dbReference type="ARBA" id="ARBA00004123"/>
    </source>
</evidence>
<feature type="domain" description="Nephrocystin 3-like N-terminal" evidence="7">
    <location>
        <begin position="158"/>
        <end position="324"/>
    </location>
</feature>
<dbReference type="Pfam" id="PF24809">
    <property type="entry name" value="DUF7708"/>
    <property type="match status" value="1"/>
</dbReference>
<evidence type="ECO:0000313" key="9">
    <source>
        <dbReference type="Proteomes" id="UP001578633"/>
    </source>
</evidence>
<evidence type="ECO:0000259" key="6">
    <source>
        <dbReference type="Pfam" id="PF24809"/>
    </source>
</evidence>
<evidence type="ECO:0000259" key="4">
    <source>
        <dbReference type="Pfam" id="PF16987"/>
    </source>
</evidence>
<evidence type="ECO:0008006" key="10">
    <source>
        <dbReference type="Google" id="ProtNLM"/>
    </source>
</evidence>
<dbReference type="Pfam" id="PF24883">
    <property type="entry name" value="NPHP3_N"/>
    <property type="match status" value="1"/>
</dbReference>
<evidence type="ECO:0000259" key="7">
    <source>
        <dbReference type="Pfam" id="PF24883"/>
    </source>
</evidence>